<dbReference type="Gene3D" id="1.10.101.10">
    <property type="entry name" value="PGBD-like superfamily/PGBD"/>
    <property type="match status" value="1"/>
</dbReference>
<dbReference type="Pfam" id="PF01471">
    <property type="entry name" value="PG_binding_1"/>
    <property type="match status" value="1"/>
</dbReference>
<reference evidence="2" key="1">
    <citation type="submission" date="2020-02" db="EMBL/GenBank/DDBJ databases">
        <authorList>
            <person name="Meier V. D."/>
        </authorList>
    </citation>
    <scope>NUCLEOTIDE SEQUENCE</scope>
    <source>
        <strain evidence="2">AVDCRST_MAG92</strain>
    </source>
</reference>
<gene>
    <name evidence="2" type="ORF">AVDCRST_MAG92-4659</name>
</gene>
<dbReference type="InterPro" id="IPR036366">
    <property type="entry name" value="PGBDSf"/>
</dbReference>
<organism evidence="2">
    <name type="scientific">uncultured Coleofasciculus sp</name>
    <dbReference type="NCBI Taxonomy" id="1267456"/>
    <lineage>
        <taxon>Bacteria</taxon>
        <taxon>Bacillati</taxon>
        <taxon>Cyanobacteriota</taxon>
        <taxon>Cyanophyceae</taxon>
        <taxon>Coleofasciculales</taxon>
        <taxon>Coleofasciculaceae</taxon>
        <taxon>Coleofasciculus</taxon>
        <taxon>environmental samples</taxon>
    </lineage>
</organism>
<dbReference type="EMBL" id="CADCTM010000822">
    <property type="protein sequence ID" value="CAA9295603.1"/>
    <property type="molecule type" value="Genomic_DNA"/>
</dbReference>
<evidence type="ECO:0000259" key="1">
    <source>
        <dbReference type="Pfam" id="PF01471"/>
    </source>
</evidence>
<dbReference type="AlphaFoldDB" id="A0A6J4K4R2"/>
<proteinExistence type="predicted"/>
<name>A0A6J4K4R2_9CYAN</name>
<feature type="domain" description="Peptidoglycan binding-like" evidence="1">
    <location>
        <begin position="19"/>
        <end position="74"/>
    </location>
</feature>
<evidence type="ECO:0000313" key="2">
    <source>
        <dbReference type="EMBL" id="CAA9295603.1"/>
    </source>
</evidence>
<dbReference type="SUPFAM" id="SSF47090">
    <property type="entry name" value="PGBD-like"/>
    <property type="match status" value="1"/>
</dbReference>
<dbReference type="InterPro" id="IPR002477">
    <property type="entry name" value="Peptidoglycan-bd-like"/>
</dbReference>
<protein>
    <recommendedName>
        <fullName evidence="1">Peptidoglycan binding-like domain-containing protein</fullName>
    </recommendedName>
</protein>
<dbReference type="InterPro" id="IPR036365">
    <property type="entry name" value="PGBD-like_sf"/>
</dbReference>
<sequence length="124" mass="13686">MASTPTATATDPVLRQGDSGAAVTKLQQLLNAKGINIAVDGVFGDATRAAVVQFQQQNGLVVDGIVGTQTWQALRRGAPIQLTDAATYYEPSNYPYQKEAFEWLQSQISRSDLEEFARRWRNLR</sequence>
<accession>A0A6J4K4R2</accession>